<protein>
    <recommendedName>
        <fullName evidence="4">LEC14B homolog</fullName>
    </recommendedName>
</protein>
<dbReference type="SUPFAM" id="SSF50978">
    <property type="entry name" value="WD40 repeat-like"/>
    <property type="match status" value="1"/>
</dbReference>
<name>A0AAD8IUC3_9APIA</name>
<dbReference type="InterPro" id="IPR036322">
    <property type="entry name" value="WD40_repeat_dom_sf"/>
</dbReference>
<dbReference type="PROSITE" id="PS50082">
    <property type="entry name" value="WD_REPEATS_2"/>
    <property type="match status" value="2"/>
</dbReference>
<dbReference type="GO" id="GO:0080008">
    <property type="term" value="C:Cul4-RING E3 ubiquitin ligase complex"/>
    <property type="evidence" value="ECO:0007669"/>
    <property type="project" value="TreeGrafter"/>
</dbReference>
<feature type="repeat" description="WD" evidence="1">
    <location>
        <begin position="270"/>
        <end position="311"/>
    </location>
</feature>
<dbReference type="Pfam" id="PF00400">
    <property type="entry name" value="WD40"/>
    <property type="match status" value="4"/>
</dbReference>
<feature type="repeat" description="WD" evidence="1">
    <location>
        <begin position="386"/>
        <end position="422"/>
    </location>
</feature>
<dbReference type="Proteomes" id="UP001237642">
    <property type="component" value="Unassembled WGS sequence"/>
</dbReference>
<reference evidence="2" key="2">
    <citation type="submission" date="2023-05" db="EMBL/GenBank/DDBJ databases">
        <authorList>
            <person name="Schelkunov M.I."/>
        </authorList>
    </citation>
    <scope>NUCLEOTIDE SEQUENCE</scope>
    <source>
        <strain evidence="2">Hsosn_3</strain>
        <tissue evidence="2">Leaf</tissue>
    </source>
</reference>
<dbReference type="InterPro" id="IPR001680">
    <property type="entry name" value="WD40_rpt"/>
</dbReference>
<evidence type="ECO:0008006" key="4">
    <source>
        <dbReference type="Google" id="ProtNLM"/>
    </source>
</evidence>
<dbReference type="PANTHER" id="PTHR19847:SF7">
    <property type="entry name" value="DDB1- AND CUL4-ASSOCIATED FACTOR 11"/>
    <property type="match status" value="1"/>
</dbReference>
<gene>
    <name evidence="2" type="ORF">POM88_018700</name>
</gene>
<keyword evidence="3" id="KW-1185">Reference proteome</keyword>
<evidence type="ECO:0000313" key="2">
    <source>
        <dbReference type="EMBL" id="KAK1390522.1"/>
    </source>
</evidence>
<dbReference type="PANTHER" id="PTHR19847">
    <property type="entry name" value="DDB1- AND CUL4-ASSOCIATED FACTOR 11"/>
    <property type="match status" value="1"/>
</dbReference>
<keyword evidence="1" id="KW-0853">WD repeat</keyword>
<reference evidence="2" key="1">
    <citation type="submission" date="2023-02" db="EMBL/GenBank/DDBJ databases">
        <title>Genome of toxic invasive species Heracleum sosnowskyi carries increased number of genes despite the absence of recent whole-genome duplications.</title>
        <authorList>
            <person name="Schelkunov M."/>
            <person name="Shtratnikova V."/>
            <person name="Makarenko M."/>
            <person name="Klepikova A."/>
            <person name="Omelchenko D."/>
            <person name="Novikova G."/>
            <person name="Obukhova E."/>
            <person name="Bogdanov V."/>
            <person name="Penin A."/>
            <person name="Logacheva M."/>
        </authorList>
    </citation>
    <scope>NUCLEOTIDE SEQUENCE</scope>
    <source>
        <strain evidence="2">Hsosn_3</strain>
        <tissue evidence="2">Leaf</tissue>
    </source>
</reference>
<dbReference type="PROSITE" id="PS50294">
    <property type="entry name" value="WD_REPEATS_REGION"/>
    <property type="match status" value="2"/>
</dbReference>
<dbReference type="InterPro" id="IPR015943">
    <property type="entry name" value="WD40/YVTN_repeat-like_dom_sf"/>
</dbReference>
<evidence type="ECO:0000256" key="1">
    <source>
        <dbReference type="PROSITE-ProRule" id="PRU00221"/>
    </source>
</evidence>
<accession>A0AAD8IUC3</accession>
<sequence>MDDEVSGHLHHNDVAQLTRLQSEPHKFFSRRLPGKSILPVSPVGMLARREANFSGHSRFTSADSCHVLSRYLPHNGPHVIDKMNNFGYASQFSDDGSLLVAGFRNRRIRIYNVDRGWNVRNEILTKGFYVVDTSLSPDKCFLVYANLSLKIYAVNVGSATMESVENITDNHESLNFDAGNVRGHNPHRIFSVKFSTDGRELVASCSDSSVYVYDLGEKRLSERVPAHRSSVITACFADESGHVIYSGSDEGICKVSDRRFIKNGQASGVLVGHLDGVTFIDSRGDGRHFISNARDQTIKLWDIRKMSSNLTRHERYSSWQRNTLRNSRHPNDISLATYKGHEVFGAPIRCYFSPEKSTGQKYIYTGSADGSVYIYDLLSGAQVAKLDHHKGIIRDCSWHPYFPTLVNSSEDGVIAKWDFSAL</sequence>
<proteinExistence type="predicted"/>
<organism evidence="2 3">
    <name type="scientific">Heracleum sosnowskyi</name>
    <dbReference type="NCBI Taxonomy" id="360622"/>
    <lineage>
        <taxon>Eukaryota</taxon>
        <taxon>Viridiplantae</taxon>
        <taxon>Streptophyta</taxon>
        <taxon>Embryophyta</taxon>
        <taxon>Tracheophyta</taxon>
        <taxon>Spermatophyta</taxon>
        <taxon>Magnoliopsida</taxon>
        <taxon>eudicotyledons</taxon>
        <taxon>Gunneridae</taxon>
        <taxon>Pentapetalae</taxon>
        <taxon>asterids</taxon>
        <taxon>campanulids</taxon>
        <taxon>Apiales</taxon>
        <taxon>Apiaceae</taxon>
        <taxon>Apioideae</taxon>
        <taxon>apioid superclade</taxon>
        <taxon>Tordylieae</taxon>
        <taxon>Tordyliinae</taxon>
        <taxon>Heracleum</taxon>
    </lineage>
</organism>
<dbReference type="EMBL" id="JAUIZM010000004">
    <property type="protein sequence ID" value="KAK1390522.1"/>
    <property type="molecule type" value="Genomic_DNA"/>
</dbReference>
<dbReference type="AlphaFoldDB" id="A0AAD8IUC3"/>
<dbReference type="Gene3D" id="2.130.10.10">
    <property type="entry name" value="YVTN repeat-like/Quinoprotein amine dehydrogenase"/>
    <property type="match status" value="2"/>
</dbReference>
<evidence type="ECO:0000313" key="3">
    <source>
        <dbReference type="Proteomes" id="UP001237642"/>
    </source>
</evidence>
<dbReference type="InterPro" id="IPR051859">
    <property type="entry name" value="DCAF"/>
</dbReference>
<dbReference type="FunFam" id="2.130.10.10:FF:000492">
    <property type="entry name" value="LEC14B homolog isoform X2"/>
    <property type="match status" value="1"/>
</dbReference>
<dbReference type="SMART" id="SM00320">
    <property type="entry name" value="WD40"/>
    <property type="match status" value="6"/>
</dbReference>
<dbReference type="GO" id="GO:0043161">
    <property type="term" value="P:proteasome-mediated ubiquitin-dependent protein catabolic process"/>
    <property type="evidence" value="ECO:0007669"/>
    <property type="project" value="TreeGrafter"/>
</dbReference>
<comment type="caution">
    <text evidence="2">The sequence shown here is derived from an EMBL/GenBank/DDBJ whole genome shotgun (WGS) entry which is preliminary data.</text>
</comment>